<evidence type="ECO:0000256" key="2">
    <source>
        <dbReference type="ARBA" id="ARBA00006706"/>
    </source>
</evidence>
<dbReference type="InterPro" id="IPR000092">
    <property type="entry name" value="Polyprenyl_synt"/>
</dbReference>
<evidence type="ECO:0000256" key="5">
    <source>
        <dbReference type="ARBA" id="ARBA00022842"/>
    </source>
</evidence>
<dbReference type="SFLD" id="SFLDG01017">
    <property type="entry name" value="Polyprenyl_Transferase_Like"/>
    <property type="match status" value="1"/>
</dbReference>
<gene>
    <name evidence="8" type="ORF">ATZ36_00285</name>
</gene>
<dbReference type="AlphaFoldDB" id="A0A1E5IHG1"/>
<dbReference type="InterPro" id="IPR033749">
    <property type="entry name" value="Polyprenyl_synt_CS"/>
</dbReference>
<dbReference type="SFLD" id="SFLDS00005">
    <property type="entry name" value="Isoprenoid_Synthase_Type_I"/>
    <property type="match status" value="1"/>
</dbReference>
<proteinExistence type="inferred from homology"/>
<evidence type="ECO:0000256" key="6">
    <source>
        <dbReference type="ARBA" id="ARBA00023229"/>
    </source>
</evidence>
<dbReference type="Gene3D" id="1.10.600.10">
    <property type="entry name" value="Farnesyl Diphosphate Synthase"/>
    <property type="match status" value="1"/>
</dbReference>
<accession>A0A1E5IHG1</accession>
<organism evidence="8 9">
    <name type="scientific">Endomicrobium trichonymphae</name>
    <dbReference type="NCBI Taxonomy" id="1408204"/>
    <lineage>
        <taxon>Bacteria</taxon>
        <taxon>Pseudomonadati</taxon>
        <taxon>Elusimicrobiota</taxon>
        <taxon>Endomicrobiia</taxon>
        <taxon>Endomicrobiales</taxon>
        <taxon>Endomicrobiaceae</taxon>
        <taxon>Candidatus Endomicrobiellum</taxon>
    </lineage>
</organism>
<dbReference type="NCBIfam" id="NF045485">
    <property type="entry name" value="FPPsyn"/>
    <property type="match status" value="1"/>
</dbReference>
<dbReference type="GO" id="GO:0004659">
    <property type="term" value="F:prenyltransferase activity"/>
    <property type="evidence" value="ECO:0007669"/>
    <property type="project" value="InterPro"/>
</dbReference>
<keyword evidence="4" id="KW-0479">Metal-binding</keyword>
<dbReference type="Proteomes" id="UP000095237">
    <property type="component" value="Unassembled WGS sequence"/>
</dbReference>
<comment type="cofactor">
    <cofactor evidence="1">
        <name>Mg(2+)</name>
        <dbReference type="ChEBI" id="CHEBI:18420"/>
    </cofactor>
</comment>
<dbReference type="GO" id="GO:0005737">
    <property type="term" value="C:cytoplasm"/>
    <property type="evidence" value="ECO:0007669"/>
    <property type="project" value="UniProtKB-ARBA"/>
</dbReference>
<keyword evidence="6" id="KW-0414">Isoprene biosynthesis</keyword>
<keyword evidence="3 7" id="KW-0808">Transferase</keyword>
<evidence type="ECO:0000313" key="8">
    <source>
        <dbReference type="EMBL" id="OEG69854.1"/>
    </source>
</evidence>
<evidence type="ECO:0000256" key="7">
    <source>
        <dbReference type="RuleBase" id="RU004466"/>
    </source>
</evidence>
<evidence type="ECO:0000256" key="3">
    <source>
        <dbReference type="ARBA" id="ARBA00022679"/>
    </source>
</evidence>
<dbReference type="InterPro" id="IPR008949">
    <property type="entry name" value="Isoprenoid_synthase_dom_sf"/>
</dbReference>
<dbReference type="PANTHER" id="PTHR43281">
    <property type="entry name" value="FARNESYL DIPHOSPHATE SYNTHASE"/>
    <property type="match status" value="1"/>
</dbReference>
<name>A0A1E5IHG1_ENDTX</name>
<dbReference type="PROSITE" id="PS00723">
    <property type="entry name" value="POLYPRENYL_SYNTHASE_1"/>
    <property type="match status" value="1"/>
</dbReference>
<dbReference type="FunFam" id="1.10.600.10:FF:000001">
    <property type="entry name" value="Geranylgeranyl diphosphate synthase"/>
    <property type="match status" value="1"/>
</dbReference>
<dbReference type="GO" id="GO:0016114">
    <property type="term" value="P:terpenoid biosynthetic process"/>
    <property type="evidence" value="ECO:0007669"/>
    <property type="project" value="UniProtKB-ARBA"/>
</dbReference>
<dbReference type="CDD" id="cd00685">
    <property type="entry name" value="Trans_IPPS_HT"/>
    <property type="match status" value="1"/>
</dbReference>
<protein>
    <submittedName>
        <fullName evidence="8">Uncharacterized protein</fullName>
    </submittedName>
</protein>
<evidence type="ECO:0000256" key="1">
    <source>
        <dbReference type="ARBA" id="ARBA00001946"/>
    </source>
</evidence>
<dbReference type="GO" id="GO:0046872">
    <property type="term" value="F:metal ion binding"/>
    <property type="evidence" value="ECO:0007669"/>
    <property type="project" value="UniProtKB-KW"/>
</dbReference>
<sequence>MKIVDFEKYISQKVGHINSALKKFLPKGNSVVSQGMRYSVLSGGKRLRPVLVILAAELFGVKAENVIPAACAVEYLHTYSLVHDDLPAMDNDDLRRGMPTNHKKFGEAAAILCGDALLTESFNLITKSKSSERNINEAVKILADYGGYKGMIAGQVEDTFETGKWSGKNKILLEKKLKFIQIQKTAALMVASLKIGAVLADADKEGLKALEVYGKNAGIAFQIIDDILDIYADKKLLGKEGSDAENDKLTVLSLYGKREAEKKVCEYIRKAKKAVAVFGNKSEIFAHIADYITGRTY</sequence>
<keyword evidence="9" id="KW-1185">Reference proteome</keyword>
<comment type="similarity">
    <text evidence="2 7">Belongs to the FPP/GGPP synthase family.</text>
</comment>
<dbReference type="SUPFAM" id="SSF48576">
    <property type="entry name" value="Terpenoid synthases"/>
    <property type="match status" value="1"/>
</dbReference>
<reference evidence="8 9" key="1">
    <citation type="submission" date="2015-11" db="EMBL/GenBank/DDBJ databases">
        <title>Evidence for parallel genomic evolution in an endosymbiosis of termite gut flagellates.</title>
        <authorList>
            <person name="Zheng H."/>
        </authorList>
    </citation>
    <scope>NUCLEOTIDE SEQUENCE [LARGE SCALE GENOMIC DNA]</scope>
    <source>
        <strain evidence="8 9">CET450</strain>
    </source>
</reference>
<keyword evidence="5" id="KW-0460">Magnesium</keyword>
<dbReference type="Pfam" id="PF00348">
    <property type="entry name" value="polyprenyl_synt"/>
    <property type="match status" value="1"/>
</dbReference>
<dbReference type="EMBL" id="LNVX01000546">
    <property type="protein sequence ID" value="OEG69854.1"/>
    <property type="molecule type" value="Genomic_DNA"/>
</dbReference>
<dbReference type="PANTHER" id="PTHR43281:SF1">
    <property type="entry name" value="FARNESYL DIPHOSPHATE SYNTHASE"/>
    <property type="match status" value="1"/>
</dbReference>
<dbReference type="InterPro" id="IPR053378">
    <property type="entry name" value="Prenyl_diphosphate_synthase"/>
</dbReference>
<evidence type="ECO:0000313" key="9">
    <source>
        <dbReference type="Proteomes" id="UP000095237"/>
    </source>
</evidence>
<comment type="caution">
    <text evidence="8">The sequence shown here is derived from an EMBL/GenBank/DDBJ whole genome shotgun (WGS) entry which is preliminary data.</text>
</comment>
<evidence type="ECO:0000256" key="4">
    <source>
        <dbReference type="ARBA" id="ARBA00022723"/>
    </source>
</evidence>